<keyword evidence="2 9" id="KW-0813">Transport</keyword>
<evidence type="ECO:0000259" key="10">
    <source>
        <dbReference type="Pfam" id="PF04290"/>
    </source>
</evidence>
<feature type="transmembrane region" description="Helical" evidence="9">
    <location>
        <begin position="86"/>
        <end position="107"/>
    </location>
</feature>
<protein>
    <recommendedName>
        <fullName evidence="9">TRAP transporter small permease protein</fullName>
    </recommendedName>
</protein>
<comment type="similarity">
    <text evidence="8 9">Belongs to the TRAP transporter small permease family.</text>
</comment>
<evidence type="ECO:0000256" key="5">
    <source>
        <dbReference type="ARBA" id="ARBA00022692"/>
    </source>
</evidence>
<comment type="subcellular location">
    <subcellularLocation>
        <location evidence="1 9">Cell inner membrane</location>
        <topology evidence="1 9">Multi-pass membrane protein</topology>
    </subcellularLocation>
</comment>
<evidence type="ECO:0000256" key="2">
    <source>
        <dbReference type="ARBA" id="ARBA00022448"/>
    </source>
</evidence>
<dbReference type="PANTHER" id="PTHR35011">
    <property type="entry name" value="2,3-DIKETO-L-GULONATE TRAP TRANSPORTER SMALL PERMEASE PROTEIN YIAM"/>
    <property type="match status" value="1"/>
</dbReference>
<feature type="transmembrane region" description="Helical" evidence="9">
    <location>
        <begin position="127"/>
        <end position="148"/>
    </location>
</feature>
<reference evidence="11 12" key="1">
    <citation type="submission" date="2024-02" db="EMBL/GenBank/DDBJ databases">
        <title>Roseibium algae sp. nov., isolated from marine alga (Grateloupia sp.), showing potential in myo-inositol conversion.</title>
        <authorList>
            <person name="Wang Y."/>
        </authorList>
    </citation>
    <scope>NUCLEOTIDE SEQUENCE [LARGE SCALE GENOMIC DNA]</scope>
    <source>
        <strain evidence="11 12">H3510</strain>
    </source>
</reference>
<organism evidence="11 12">
    <name type="scientific">Roseibium algae</name>
    <dbReference type="NCBI Taxonomy" id="3123038"/>
    <lineage>
        <taxon>Bacteria</taxon>
        <taxon>Pseudomonadati</taxon>
        <taxon>Pseudomonadota</taxon>
        <taxon>Alphaproteobacteria</taxon>
        <taxon>Hyphomicrobiales</taxon>
        <taxon>Stappiaceae</taxon>
        <taxon>Roseibium</taxon>
    </lineage>
</organism>
<feature type="transmembrane region" description="Helical" evidence="9">
    <location>
        <begin position="42"/>
        <end position="65"/>
    </location>
</feature>
<dbReference type="EMBL" id="JBAKIA010000004">
    <property type="protein sequence ID" value="MEJ8473751.1"/>
    <property type="molecule type" value="Genomic_DNA"/>
</dbReference>
<keyword evidence="12" id="KW-1185">Reference proteome</keyword>
<sequence>MINRFCDLVFQMVKLVMWIGFAALIINVGLQVLSRNVLHTAMIWTGDVAQLLFAWLIFLGAALGLRLGAHYKIDMFPQTNPVLSRAIFSIEILAGLAVAIILLRYGWDLAVMRSTAEVQSLGISRFWMFLPMPISGALMLLFLVETIVTGRKMTKSGAAQ</sequence>
<feature type="transmembrane region" description="Helical" evidence="9">
    <location>
        <begin position="12"/>
        <end position="30"/>
    </location>
</feature>
<evidence type="ECO:0000313" key="11">
    <source>
        <dbReference type="EMBL" id="MEJ8473751.1"/>
    </source>
</evidence>
<keyword evidence="7 9" id="KW-0472">Membrane</keyword>
<proteinExistence type="inferred from homology"/>
<gene>
    <name evidence="11" type="ORF">V6575_06610</name>
</gene>
<keyword evidence="5 9" id="KW-0812">Transmembrane</keyword>
<feature type="domain" description="Tripartite ATP-independent periplasmic transporters DctQ component" evidence="10">
    <location>
        <begin position="25"/>
        <end position="150"/>
    </location>
</feature>
<name>A0ABU8THW3_9HYPH</name>
<accession>A0ABU8THW3</accession>
<keyword evidence="3" id="KW-1003">Cell membrane</keyword>
<evidence type="ECO:0000256" key="4">
    <source>
        <dbReference type="ARBA" id="ARBA00022519"/>
    </source>
</evidence>
<keyword evidence="6 9" id="KW-1133">Transmembrane helix</keyword>
<evidence type="ECO:0000256" key="8">
    <source>
        <dbReference type="ARBA" id="ARBA00038436"/>
    </source>
</evidence>
<evidence type="ECO:0000256" key="9">
    <source>
        <dbReference type="RuleBase" id="RU369079"/>
    </source>
</evidence>
<keyword evidence="4 9" id="KW-0997">Cell inner membrane</keyword>
<dbReference type="PANTHER" id="PTHR35011:SF11">
    <property type="entry name" value="TRAP TRANSPORTER SMALL PERMEASE PROTEIN"/>
    <property type="match status" value="1"/>
</dbReference>
<dbReference type="InterPro" id="IPR007387">
    <property type="entry name" value="TRAP_DctQ"/>
</dbReference>
<comment type="caution">
    <text evidence="11">The sequence shown here is derived from an EMBL/GenBank/DDBJ whole genome shotgun (WGS) entry which is preliminary data.</text>
</comment>
<evidence type="ECO:0000256" key="1">
    <source>
        <dbReference type="ARBA" id="ARBA00004429"/>
    </source>
</evidence>
<dbReference type="RefSeq" id="WP_340273409.1">
    <property type="nucleotide sequence ID" value="NZ_JBAKIA010000004.1"/>
</dbReference>
<dbReference type="Pfam" id="PF04290">
    <property type="entry name" value="DctQ"/>
    <property type="match status" value="1"/>
</dbReference>
<evidence type="ECO:0000313" key="12">
    <source>
        <dbReference type="Proteomes" id="UP001385499"/>
    </source>
</evidence>
<evidence type="ECO:0000256" key="6">
    <source>
        <dbReference type="ARBA" id="ARBA00022989"/>
    </source>
</evidence>
<comment type="subunit">
    <text evidence="9">The complex comprises the extracytoplasmic solute receptor protein and the two transmembrane proteins.</text>
</comment>
<dbReference type="Proteomes" id="UP001385499">
    <property type="component" value="Unassembled WGS sequence"/>
</dbReference>
<dbReference type="InterPro" id="IPR055348">
    <property type="entry name" value="DctQ"/>
</dbReference>
<evidence type="ECO:0000256" key="7">
    <source>
        <dbReference type="ARBA" id="ARBA00023136"/>
    </source>
</evidence>
<comment type="function">
    <text evidence="9">Part of the tripartite ATP-independent periplasmic (TRAP) transport system.</text>
</comment>
<evidence type="ECO:0000256" key="3">
    <source>
        <dbReference type="ARBA" id="ARBA00022475"/>
    </source>
</evidence>